<accession>A0A6A4WW20</accession>
<dbReference type="InterPro" id="IPR029071">
    <property type="entry name" value="Ubiquitin-like_domsf"/>
</dbReference>
<reference evidence="1 2" key="1">
    <citation type="submission" date="2019-07" db="EMBL/GenBank/DDBJ databases">
        <title>Draft genome assembly of a fouling barnacle, Amphibalanus amphitrite (Darwin, 1854): The first reference genome for Thecostraca.</title>
        <authorList>
            <person name="Kim W."/>
        </authorList>
    </citation>
    <scope>NUCLEOTIDE SEQUENCE [LARGE SCALE GENOMIC DNA]</scope>
    <source>
        <strain evidence="1">SNU_AA5</strain>
        <tissue evidence="1">Soma without cirri and trophi</tissue>
    </source>
</reference>
<evidence type="ECO:0000313" key="1">
    <source>
        <dbReference type="EMBL" id="KAF0306558.1"/>
    </source>
</evidence>
<organism evidence="1 2">
    <name type="scientific">Amphibalanus amphitrite</name>
    <name type="common">Striped barnacle</name>
    <name type="synonym">Balanus amphitrite</name>
    <dbReference type="NCBI Taxonomy" id="1232801"/>
    <lineage>
        <taxon>Eukaryota</taxon>
        <taxon>Metazoa</taxon>
        <taxon>Ecdysozoa</taxon>
        <taxon>Arthropoda</taxon>
        <taxon>Crustacea</taxon>
        <taxon>Multicrustacea</taxon>
        <taxon>Cirripedia</taxon>
        <taxon>Thoracica</taxon>
        <taxon>Thoracicalcarea</taxon>
        <taxon>Balanomorpha</taxon>
        <taxon>Balanoidea</taxon>
        <taxon>Balanidae</taxon>
        <taxon>Amphibalaninae</taxon>
        <taxon>Amphibalanus</taxon>
    </lineage>
</organism>
<name>A0A6A4WW20_AMPAM</name>
<comment type="caution">
    <text evidence="1">The sequence shown here is derived from an EMBL/GenBank/DDBJ whole genome shotgun (WGS) entry which is preliminary data.</text>
</comment>
<proteinExistence type="predicted"/>
<dbReference type="EMBL" id="VIIS01000656">
    <property type="protein sequence ID" value="KAF0306557.1"/>
    <property type="molecule type" value="Genomic_DNA"/>
</dbReference>
<dbReference type="EMBL" id="VIIS01000656">
    <property type="protein sequence ID" value="KAF0306558.1"/>
    <property type="molecule type" value="Genomic_DNA"/>
</dbReference>
<gene>
    <name evidence="1" type="ORF">FJT64_021962</name>
</gene>
<dbReference type="SUPFAM" id="SSF54236">
    <property type="entry name" value="Ubiquitin-like"/>
    <property type="match status" value="1"/>
</dbReference>
<dbReference type="Proteomes" id="UP000440578">
    <property type="component" value="Unassembled WGS sequence"/>
</dbReference>
<keyword evidence="2" id="KW-1185">Reference proteome</keyword>
<dbReference type="AlphaFoldDB" id="A0A6A4WW20"/>
<protein>
    <submittedName>
        <fullName evidence="1">Uncharacterized protein</fullName>
    </submittedName>
</protein>
<evidence type="ECO:0000313" key="2">
    <source>
        <dbReference type="Proteomes" id="UP000440578"/>
    </source>
</evidence>
<sequence length="134" mass="15547">MKTLVTHEGVSRVIEHDSVKDLRSKIRTFFGLLQDECKLEIYDEEWSCWTWLEDKDKITISRPRVRTLSSVVILDSNHNSMVRKDTVPVGPFDDSQLRPALRAKLRSNEKQPLTRTEWSELTGVIVNHEKLTNG</sequence>